<name>M0PII8_9EURY</name>
<dbReference type="STRING" id="1230454.C461_02016"/>
<dbReference type="Proteomes" id="UP000011575">
    <property type="component" value="Unassembled WGS sequence"/>
</dbReference>
<feature type="non-terminal residue" evidence="1">
    <location>
        <position position="1"/>
    </location>
</feature>
<dbReference type="EC" id="4.1.1.25" evidence="1"/>
<accession>M0PII8</accession>
<organism evidence="1 2">
    <name type="scientific">Halorubrum aidingense JCM 13560</name>
    <dbReference type="NCBI Taxonomy" id="1230454"/>
    <lineage>
        <taxon>Archaea</taxon>
        <taxon>Methanobacteriati</taxon>
        <taxon>Methanobacteriota</taxon>
        <taxon>Stenosarchaea group</taxon>
        <taxon>Halobacteria</taxon>
        <taxon>Halobacteriales</taxon>
        <taxon>Haloferacaceae</taxon>
        <taxon>Halorubrum</taxon>
    </lineage>
</organism>
<dbReference type="EMBL" id="AOJI01000012">
    <property type="protein sequence ID" value="EMA69896.1"/>
    <property type="molecule type" value="Genomic_DNA"/>
</dbReference>
<gene>
    <name evidence="1" type="ORF">C461_02016</name>
</gene>
<keyword evidence="2" id="KW-1185">Reference proteome</keyword>
<proteinExistence type="predicted"/>
<reference evidence="1 2" key="1">
    <citation type="journal article" date="2014" name="PLoS Genet.">
        <title>Phylogenetically driven sequencing of extremely halophilic archaea reveals strategies for static and dynamic osmo-response.</title>
        <authorList>
            <person name="Becker E.A."/>
            <person name="Seitzer P.M."/>
            <person name="Tritt A."/>
            <person name="Larsen D."/>
            <person name="Krusor M."/>
            <person name="Yao A.I."/>
            <person name="Wu D."/>
            <person name="Madern D."/>
            <person name="Eisen J.A."/>
            <person name="Darling A.E."/>
            <person name="Facciotti M.T."/>
        </authorList>
    </citation>
    <scope>NUCLEOTIDE SEQUENCE [LARGE SCALE GENOMIC DNA]</scope>
    <source>
        <strain evidence="1 2">JCM 13560</strain>
    </source>
</reference>
<sequence length="50" mass="5682">TVPKAEFDALREAGWKVSRTGAGELRVVCMPHVTRETLRAFVADLDRIRR</sequence>
<comment type="caution">
    <text evidence="1">The sequence shown here is derived from an EMBL/GenBank/DDBJ whole genome shotgun (WGS) entry which is preliminary data.</text>
</comment>
<evidence type="ECO:0000313" key="2">
    <source>
        <dbReference type="Proteomes" id="UP000011575"/>
    </source>
</evidence>
<dbReference type="Gene3D" id="3.90.1150.10">
    <property type="entry name" value="Aspartate Aminotransferase, domain 1"/>
    <property type="match status" value="1"/>
</dbReference>
<keyword evidence="1" id="KW-0456">Lyase</keyword>
<dbReference type="InterPro" id="IPR015422">
    <property type="entry name" value="PyrdxlP-dep_Trfase_small"/>
</dbReference>
<evidence type="ECO:0000313" key="1">
    <source>
        <dbReference type="EMBL" id="EMA69896.1"/>
    </source>
</evidence>
<dbReference type="AlphaFoldDB" id="M0PII8"/>
<dbReference type="GO" id="GO:0004837">
    <property type="term" value="F:tyrosine decarboxylase activity"/>
    <property type="evidence" value="ECO:0007669"/>
    <property type="project" value="UniProtKB-EC"/>
</dbReference>
<protein>
    <submittedName>
        <fullName evidence="1">L-tyrosine decarboxylase</fullName>
        <ecNumber evidence="1">4.1.1.25</ecNumber>
    </submittedName>
</protein>